<evidence type="ECO:0000256" key="3">
    <source>
        <dbReference type="ARBA" id="ARBA00023125"/>
    </source>
</evidence>
<feature type="compositionally biased region" description="Basic residues" evidence="6">
    <location>
        <begin position="223"/>
        <end position="232"/>
    </location>
</feature>
<name>A0A5B7CC39_DAVIN</name>
<feature type="compositionally biased region" description="Basic and acidic residues" evidence="6">
    <location>
        <begin position="298"/>
        <end position="308"/>
    </location>
</feature>
<dbReference type="GO" id="GO:0005634">
    <property type="term" value="C:nucleus"/>
    <property type="evidence" value="ECO:0007669"/>
    <property type="project" value="UniProtKB-SubCell"/>
</dbReference>
<dbReference type="Pfam" id="PF02362">
    <property type="entry name" value="B3"/>
    <property type="match status" value="2"/>
</dbReference>
<evidence type="ECO:0000259" key="7">
    <source>
        <dbReference type="PROSITE" id="PS50863"/>
    </source>
</evidence>
<feature type="domain" description="TF-B3" evidence="7">
    <location>
        <begin position="347"/>
        <end position="438"/>
    </location>
</feature>
<evidence type="ECO:0000256" key="2">
    <source>
        <dbReference type="ARBA" id="ARBA00023015"/>
    </source>
</evidence>
<dbReference type="CDD" id="cd10017">
    <property type="entry name" value="B3_DNA"/>
    <property type="match status" value="2"/>
</dbReference>
<keyword evidence="5" id="KW-0539">Nucleus</keyword>
<evidence type="ECO:0000256" key="4">
    <source>
        <dbReference type="ARBA" id="ARBA00023163"/>
    </source>
</evidence>
<dbReference type="InterPro" id="IPR044837">
    <property type="entry name" value="REM16-like"/>
</dbReference>
<dbReference type="InterPro" id="IPR003340">
    <property type="entry name" value="B3_DNA-bd"/>
</dbReference>
<dbReference type="EMBL" id="GHES01047362">
    <property type="protein sequence ID" value="MPA77921.1"/>
    <property type="molecule type" value="Transcribed_RNA"/>
</dbReference>
<dbReference type="SUPFAM" id="SSF101936">
    <property type="entry name" value="DNA-binding pseudobarrel domain"/>
    <property type="match status" value="2"/>
</dbReference>
<keyword evidence="3" id="KW-0238">DNA-binding</keyword>
<dbReference type="InterPro" id="IPR015300">
    <property type="entry name" value="DNA-bd_pseudobarrel_sf"/>
</dbReference>
<feature type="region of interest" description="Disordered" evidence="6">
    <location>
        <begin position="122"/>
        <end position="206"/>
    </location>
</feature>
<keyword evidence="2" id="KW-0805">Transcription regulation</keyword>
<evidence type="ECO:0000256" key="6">
    <source>
        <dbReference type="SAM" id="MobiDB-lite"/>
    </source>
</evidence>
<dbReference type="SMART" id="SM01019">
    <property type="entry name" value="B3"/>
    <property type="match status" value="2"/>
</dbReference>
<dbReference type="AlphaFoldDB" id="A0A5B7CC39"/>
<reference evidence="8" key="1">
    <citation type="submission" date="2019-08" db="EMBL/GenBank/DDBJ databases">
        <title>Reference gene set and small RNA set construction with multiple tissues from Davidia involucrata Baill.</title>
        <authorList>
            <person name="Yang H."/>
            <person name="Zhou C."/>
            <person name="Li G."/>
            <person name="Wang J."/>
            <person name="Gao P."/>
            <person name="Wang M."/>
            <person name="Wang R."/>
            <person name="Zhao Y."/>
        </authorList>
    </citation>
    <scope>NUCLEOTIDE SEQUENCE</scope>
    <source>
        <tissue evidence="8">Mixed with DoveR01_LX</tissue>
    </source>
</reference>
<comment type="subcellular location">
    <subcellularLocation>
        <location evidence="1">Nucleus</location>
    </subcellularLocation>
</comment>
<feature type="domain" description="TF-B3" evidence="7">
    <location>
        <begin position="20"/>
        <end position="113"/>
    </location>
</feature>
<dbReference type="PANTHER" id="PTHR31391:SF106">
    <property type="entry name" value="B3 DOMAIN-CONTAINING PROTEIN OS01G0723500"/>
    <property type="match status" value="1"/>
</dbReference>
<dbReference type="PROSITE" id="PS50863">
    <property type="entry name" value="B3"/>
    <property type="match status" value="2"/>
</dbReference>
<dbReference type="PANTHER" id="PTHR31391">
    <property type="entry name" value="B3 DOMAIN-CONTAINING PROTEIN OS11G0197600-RELATED"/>
    <property type="match status" value="1"/>
</dbReference>
<evidence type="ECO:0000313" key="8">
    <source>
        <dbReference type="EMBL" id="MPA77921.1"/>
    </source>
</evidence>
<proteinExistence type="predicted"/>
<evidence type="ECO:0000256" key="1">
    <source>
        <dbReference type="ARBA" id="ARBA00004123"/>
    </source>
</evidence>
<feature type="region of interest" description="Disordered" evidence="6">
    <location>
        <begin position="214"/>
        <end position="233"/>
    </location>
</feature>
<protein>
    <recommendedName>
        <fullName evidence="7">TF-B3 domain-containing protein</fullName>
    </recommendedName>
</protein>
<feature type="compositionally biased region" description="Polar residues" evidence="6">
    <location>
        <begin position="172"/>
        <end position="188"/>
    </location>
</feature>
<gene>
    <name evidence="8" type="ORF">Din_047362</name>
</gene>
<dbReference type="GO" id="GO:0003677">
    <property type="term" value="F:DNA binding"/>
    <property type="evidence" value="ECO:0007669"/>
    <property type="project" value="UniProtKB-KW"/>
</dbReference>
<sequence length="438" mass="50149">MEKKGVNINESNNMVTDNRPCFFRIILPGLTTEHLRIPLHFIQHISKDVADRALLRGPSGGHWHVKLCKNANGMFLRDGWPEFLRDHSLGDSEFLLFRYDGNMCFNVQIFDKSGLERINEPVTGAHQEAASSSGKKRRDRPRKDHVGSLHPPQSISCKHDPGYGPSKDTHDCGQQYSGSGTSKSQLHNGLQGKGKHNQCRESNKDQHYQSIHEVHQESELSIGKKKPGRPRKNYVCSPQLHQPVSCGYGADQHLQGNKSDKLKKCREEKGSQVEIKIEDADLPIQEMDLQLKKFETKKDTQRKTKVDGSDLPTSKTNSHALRRQHPVKEEQATVWKRAESFNSRFPHFGRCLQEHNMKSFLLNIPISFAETHLPRVTTEMILRNSKGKTWKVNYIPKERKCAFYGGWLAFVRDNNLEQGDTCIFELVDKTEIQVHIFR</sequence>
<dbReference type="Gene3D" id="2.40.330.10">
    <property type="entry name" value="DNA-binding pseudobarrel domain"/>
    <property type="match status" value="2"/>
</dbReference>
<organism evidence="8">
    <name type="scientific">Davidia involucrata</name>
    <name type="common">Dove tree</name>
    <dbReference type="NCBI Taxonomy" id="16924"/>
    <lineage>
        <taxon>Eukaryota</taxon>
        <taxon>Viridiplantae</taxon>
        <taxon>Streptophyta</taxon>
        <taxon>Embryophyta</taxon>
        <taxon>Tracheophyta</taxon>
        <taxon>Spermatophyta</taxon>
        <taxon>Magnoliopsida</taxon>
        <taxon>eudicotyledons</taxon>
        <taxon>Gunneridae</taxon>
        <taxon>Pentapetalae</taxon>
        <taxon>asterids</taxon>
        <taxon>Cornales</taxon>
        <taxon>Nyssaceae</taxon>
        <taxon>Davidia</taxon>
    </lineage>
</organism>
<accession>A0A5B7CC39</accession>
<keyword evidence="4" id="KW-0804">Transcription</keyword>
<feature type="compositionally biased region" description="Basic and acidic residues" evidence="6">
    <location>
        <begin position="157"/>
        <end position="171"/>
    </location>
</feature>
<evidence type="ECO:0000256" key="5">
    <source>
        <dbReference type="ARBA" id="ARBA00023242"/>
    </source>
</evidence>
<feature type="region of interest" description="Disordered" evidence="6">
    <location>
        <begin position="298"/>
        <end position="329"/>
    </location>
</feature>